<protein>
    <submittedName>
        <fullName evidence="2">Uncharacterized protein</fullName>
    </submittedName>
</protein>
<reference evidence="2" key="1">
    <citation type="submission" date="2023-07" db="EMBL/GenBank/DDBJ databases">
        <authorList>
            <consortium name="AG Swart"/>
            <person name="Singh M."/>
            <person name="Singh A."/>
            <person name="Seah K."/>
            <person name="Emmerich C."/>
        </authorList>
    </citation>
    <scope>NUCLEOTIDE SEQUENCE</scope>
    <source>
        <strain evidence="2">DP1</strain>
    </source>
</reference>
<evidence type="ECO:0000256" key="1">
    <source>
        <dbReference type="SAM" id="MobiDB-lite"/>
    </source>
</evidence>
<accession>A0AAD1XR19</accession>
<evidence type="ECO:0000313" key="2">
    <source>
        <dbReference type="EMBL" id="CAI2377546.1"/>
    </source>
</evidence>
<feature type="region of interest" description="Disordered" evidence="1">
    <location>
        <begin position="72"/>
        <end position="102"/>
    </location>
</feature>
<dbReference type="Proteomes" id="UP001295684">
    <property type="component" value="Unassembled WGS sequence"/>
</dbReference>
<proteinExistence type="predicted"/>
<dbReference type="EMBL" id="CAMPGE010019196">
    <property type="protein sequence ID" value="CAI2377546.1"/>
    <property type="molecule type" value="Genomic_DNA"/>
</dbReference>
<comment type="caution">
    <text evidence="2">The sequence shown here is derived from an EMBL/GenBank/DDBJ whole genome shotgun (WGS) entry which is preliminary data.</text>
</comment>
<keyword evidence="3" id="KW-1185">Reference proteome</keyword>
<evidence type="ECO:0000313" key="3">
    <source>
        <dbReference type="Proteomes" id="UP001295684"/>
    </source>
</evidence>
<sequence>MDGPIQTMAPNIIRINNPYIDSNPENPQPHLFMSQPHQVIPTPSAPTDLNIGIQIGVQPAPNRANLNISKSQKHYNPSAPAKYMPRGPAATGNGEIEIGQLV</sequence>
<name>A0AAD1XR19_EUPCR</name>
<feature type="region of interest" description="Disordered" evidence="1">
    <location>
        <begin position="18"/>
        <end position="47"/>
    </location>
</feature>
<organism evidence="2 3">
    <name type="scientific">Euplotes crassus</name>
    <dbReference type="NCBI Taxonomy" id="5936"/>
    <lineage>
        <taxon>Eukaryota</taxon>
        <taxon>Sar</taxon>
        <taxon>Alveolata</taxon>
        <taxon>Ciliophora</taxon>
        <taxon>Intramacronucleata</taxon>
        <taxon>Spirotrichea</taxon>
        <taxon>Hypotrichia</taxon>
        <taxon>Euplotida</taxon>
        <taxon>Euplotidae</taxon>
        <taxon>Moneuplotes</taxon>
    </lineage>
</organism>
<gene>
    <name evidence="2" type="ORF">ECRASSUSDP1_LOCUS18934</name>
</gene>
<dbReference type="AlphaFoldDB" id="A0AAD1XR19"/>